<dbReference type="Proteomes" id="UP000003107">
    <property type="component" value="Unassembled WGS sequence"/>
</dbReference>
<dbReference type="EMBL" id="ACVQ01000033">
    <property type="protein sequence ID" value="EET78662.1"/>
    <property type="molecule type" value="Genomic_DNA"/>
</dbReference>
<organism evidence="1 2">
    <name type="scientific">Campylobacter showae RM3277</name>
    <dbReference type="NCBI Taxonomy" id="553219"/>
    <lineage>
        <taxon>Bacteria</taxon>
        <taxon>Pseudomonadati</taxon>
        <taxon>Campylobacterota</taxon>
        <taxon>Epsilonproteobacteria</taxon>
        <taxon>Campylobacterales</taxon>
        <taxon>Campylobacteraceae</taxon>
        <taxon>Campylobacter</taxon>
    </lineage>
</organism>
<name>C6RJ81_9BACT</name>
<reference evidence="1 2" key="1">
    <citation type="submission" date="2009-07" db="EMBL/GenBank/DDBJ databases">
        <authorList>
            <person name="Madupu R."/>
            <person name="Sebastian Y."/>
            <person name="Durkin A.S."/>
            <person name="Torralba M."/>
            <person name="Methe B."/>
            <person name="Sutton G.G."/>
            <person name="Strausberg R.L."/>
            <person name="Nelson K.E."/>
        </authorList>
    </citation>
    <scope>NUCLEOTIDE SEQUENCE [LARGE SCALE GENOMIC DNA]</scope>
    <source>
        <strain evidence="1 2">RM3277</strain>
    </source>
</reference>
<gene>
    <name evidence="1" type="ORF">CAMSH0001_0183</name>
</gene>
<accession>C6RJ81</accession>
<dbReference type="AlphaFoldDB" id="C6RJ81"/>
<evidence type="ECO:0000313" key="1">
    <source>
        <dbReference type="EMBL" id="EET78662.1"/>
    </source>
</evidence>
<keyword evidence="2" id="KW-1185">Reference proteome</keyword>
<evidence type="ECO:0000313" key="2">
    <source>
        <dbReference type="Proteomes" id="UP000003107"/>
    </source>
</evidence>
<sequence>MAIATRPTSLFGCSGELVASSCNELAQMQTSAQIKYIGTGSGFYPQPRQTKRE</sequence>
<protein>
    <submittedName>
        <fullName evidence="1">Uncharacterized protein</fullName>
    </submittedName>
</protein>
<proteinExistence type="predicted"/>
<dbReference type="STRING" id="553219.CAMSH0001_0183"/>
<comment type="caution">
    <text evidence="1">The sequence shown here is derived from an EMBL/GenBank/DDBJ whole genome shotgun (WGS) entry which is preliminary data.</text>
</comment>
<dbReference type="GeneID" id="60989458"/>
<dbReference type="RefSeq" id="WP_004321818.1">
    <property type="nucleotide sequence ID" value="NZ_ACVQ01000033.1"/>
</dbReference>